<dbReference type="PANTHER" id="PTHR11709:SF443">
    <property type="entry name" value="LACCASE-15"/>
    <property type="match status" value="1"/>
</dbReference>
<evidence type="ECO:0000256" key="9">
    <source>
        <dbReference type="ARBA" id="ARBA00023002"/>
    </source>
</evidence>
<evidence type="ECO:0000256" key="10">
    <source>
        <dbReference type="ARBA" id="ARBA00023008"/>
    </source>
</evidence>
<dbReference type="AlphaFoldDB" id="A0A314XUD1"/>
<evidence type="ECO:0000256" key="1">
    <source>
        <dbReference type="ARBA" id="ARBA00000349"/>
    </source>
</evidence>
<evidence type="ECO:0000256" key="8">
    <source>
        <dbReference type="ARBA" id="ARBA00022737"/>
    </source>
</evidence>
<keyword evidence="11" id="KW-0325">Glycoprotein</keyword>
<sequence length="231" mass="25623">MEVLEEFIRTGGAPNVSDAHTINGQPGDLYPFSKSETFKLLVDQNKTYLLRIVNAAMNTIFFYSIANHNLTVVGVDGRYTKPVTIDYMIISPGETIDALLITNQQVGQYYMAARAYSSTPLIPFDNTTSTAMGKTYPSFYKFQREAQRDKLGCTNHPIHLHGFSFYIVGLGFGNFDNDKDPLNYSLIDPPLRNTATVPISGWAAIRFHADNPGRKKQEGKVAASATKNAIN</sequence>
<evidence type="ECO:0000256" key="4">
    <source>
        <dbReference type="ARBA" id="ARBA00012297"/>
    </source>
</evidence>
<dbReference type="Proteomes" id="UP000250321">
    <property type="component" value="Unassembled WGS sequence"/>
</dbReference>
<evidence type="ECO:0000259" key="13">
    <source>
        <dbReference type="Pfam" id="PF00394"/>
    </source>
</evidence>
<keyword evidence="5" id="KW-0052">Apoplast</keyword>
<dbReference type="Pfam" id="PF07731">
    <property type="entry name" value="Cu-oxidase_2"/>
    <property type="match status" value="1"/>
</dbReference>
<evidence type="ECO:0000259" key="14">
    <source>
        <dbReference type="Pfam" id="PF07731"/>
    </source>
</evidence>
<keyword evidence="10" id="KW-0186">Copper</keyword>
<evidence type="ECO:0000256" key="2">
    <source>
        <dbReference type="ARBA" id="ARBA00004271"/>
    </source>
</evidence>
<evidence type="ECO:0000256" key="3">
    <source>
        <dbReference type="ARBA" id="ARBA00010609"/>
    </source>
</evidence>
<dbReference type="EC" id="1.10.3.2" evidence="4"/>
<comment type="catalytic activity">
    <reaction evidence="1">
        <text>4 hydroquinone + O2 = 4 benzosemiquinone + 2 H2O</text>
        <dbReference type="Rhea" id="RHEA:11276"/>
        <dbReference type="ChEBI" id="CHEBI:15377"/>
        <dbReference type="ChEBI" id="CHEBI:15379"/>
        <dbReference type="ChEBI" id="CHEBI:17594"/>
        <dbReference type="ChEBI" id="CHEBI:17977"/>
        <dbReference type="EC" id="1.10.3.2"/>
    </reaction>
</comment>
<reference evidence="15 16" key="1">
    <citation type="submission" date="2018-02" db="EMBL/GenBank/DDBJ databases">
        <title>Draft genome of wild Prunus yedoensis var. nudiflora.</title>
        <authorList>
            <person name="Baek S."/>
            <person name="Kim J.-H."/>
            <person name="Choi K."/>
            <person name="Kim G.-B."/>
            <person name="Cho A."/>
            <person name="Jang H."/>
            <person name="Shin C.-H."/>
            <person name="Yu H.-J."/>
            <person name="Mun J.-H."/>
        </authorList>
    </citation>
    <scope>NUCLEOTIDE SEQUENCE [LARGE SCALE GENOMIC DNA]</scope>
    <source>
        <strain evidence="16">cv. Jeju island</strain>
        <tissue evidence="15">Leaf</tissue>
    </source>
</reference>
<evidence type="ECO:0000313" key="16">
    <source>
        <dbReference type="Proteomes" id="UP000250321"/>
    </source>
</evidence>
<evidence type="ECO:0000313" key="15">
    <source>
        <dbReference type="EMBL" id="PQP97921.1"/>
    </source>
</evidence>
<dbReference type="Gene3D" id="2.60.40.420">
    <property type="entry name" value="Cupredoxins - blue copper proteins"/>
    <property type="match status" value="2"/>
</dbReference>
<comment type="caution">
    <text evidence="15">The sequence shown here is derived from an EMBL/GenBank/DDBJ whole genome shotgun (WGS) entry which is preliminary data.</text>
</comment>
<keyword evidence="12" id="KW-0439">Lignin degradation</keyword>
<dbReference type="GO" id="GO:0046274">
    <property type="term" value="P:lignin catabolic process"/>
    <property type="evidence" value="ECO:0007669"/>
    <property type="project" value="UniProtKB-KW"/>
</dbReference>
<evidence type="ECO:0000256" key="7">
    <source>
        <dbReference type="ARBA" id="ARBA00022723"/>
    </source>
</evidence>
<dbReference type="SUPFAM" id="SSF49503">
    <property type="entry name" value="Cupredoxins"/>
    <property type="match status" value="2"/>
</dbReference>
<dbReference type="OrthoDB" id="1734758at2759"/>
<protein>
    <recommendedName>
        <fullName evidence="4">laccase</fullName>
        <ecNumber evidence="4">1.10.3.2</ecNumber>
    </recommendedName>
</protein>
<dbReference type="InterPro" id="IPR008972">
    <property type="entry name" value="Cupredoxin"/>
</dbReference>
<evidence type="ECO:0000256" key="11">
    <source>
        <dbReference type="ARBA" id="ARBA00023180"/>
    </source>
</evidence>
<dbReference type="Pfam" id="PF00394">
    <property type="entry name" value="Cu-oxidase"/>
    <property type="match status" value="1"/>
</dbReference>
<keyword evidence="9" id="KW-0560">Oxidoreductase</keyword>
<dbReference type="STRING" id="2094558.A0A314XUD1"/>
<dbReference type="InterPro" id="IPR001117">
    <property type="entry name" value="Cu-oxidase_2nd"/>
</dbReference>
<keyword evidence="8" id="KW-0677">Repeat</keyword>
<dbReference type="InterPro" id="IPR011706">
    <property type="entry name" value="Cu-oxidase_C"/>
</dbReference>
<name>A0A314XUD1_PRUYE</name>
<organism evidence="15 16">
    <name type="scientific">Prunus yedoensis var. nudiflora</name>
    <dbReference type="NCBI Taxonomy" id="2094558"/>
    <lineage>
        <taxon>Eukaryota</taxon>
        <taxon>Viridiplantae</taxon>
        <taxon>Streptophyta</taxon>
        <taxon>Embryophyta</taxon>
        <taxon>Tracheophyta</taxon>
        <taxon>Spermatophyta</taxon>
        <taxon>Magnoliopsida</taxon>
        <taxon>eudicotyledons</taxon>
        <taxon>Gunneridae</taxon>
        <taxon>Pentapetalae</taxon>
        <taxon>rosids</taxon>
        <taxon>fabids</taxon>
        <taxon>Rosales</taxon>
        <taxon>Rosaceae</taxon>
        <taxon>Amygdaloideae</taxon>
        <taxon>Amygdaleae</taxon>
        <taxon>Prunus</taxon>
    </lineage>
</organism>
<feature type="domain" description="Plastocyanin-like" evidence="14">
    <location>
        <begin position="152"/>
        <end position="214"/>
    </location>
</feature>
<keyword evidence="16" id="KW-1185">Reference proteome</keyword>
<gene>
    <name evidence="15" type="ORF">Pyn_02738</name>
</gene>
<keyword evidence="6" id="KW-0964">Secreted</keyword>
<dbReference type="GO" id="GO:0005507">
    <property type="term" value="F:copper ion binding"/>
    <property type="evidence" value="ECO:0007669"/>
    <property type="project" value="InterPro"/>
</dbReference>
<keyword evidence="7" id="KW-0479">Metal-binding</keyword>
<evidence type="ECO:0000256" key="5">
    <source>
        <dbReference type="ARBA" id="ARBA00022523"/>
    </source>
</evidence>
<dbReference type="EMBL" id="PJQY01001954">
    <property type="protein sequence ID" value="PQP97921.1"/>
    <property type="molecule type" value="Genomic_DNA"/>
</dbReference>
<dbReference type="GO" id="GO:0048046">
    <property type="term" value="C:apoplast"/>
    <property type="evidence" value="ECO:0007669"/>
    <property type="project" value="UniProtKB-SubCell"/>
</dbReference>
<evidence type="ECO:0000256" key="6">
    <source>
        <dbReference type="ARBA" id="ARBA00022525"/>
    </source>
</evidence>
<proteinExistence type="inferred from homology"/>
<comment type="subcellular location">
    <subcellularLocation>
        <location evidence="2">Secreted</location>
        <location evidence="2">Extracellular space</location>
        <location evidence="2">Apoplast</location>
    </subcellularLocation>
</comment>
<dbReference type="InterPro" id="IPR045087">
    <property type="entry name" value="Cu-oxidase_fam"/>
</dbReference>
<feature type="domain" description="Plastocyanin-like" evidence="13">
    <location>
        <begin position="7"/>
        <end position="132"/>
    </location>
</feature>
<dbReference type="CDD" id="cd13875">
    <property type="entry name" value="CuRO_2_LCC_plant"/>
    <property type="match status" value="1"/>
</dbReference>
<dbReference type="PANTHER" id="PTHR11709">
    <property type="entry name" value="MULTI-COPPER OXIDASE"/>
    <property type="match status" value="1"/>
</dbReference>
<evidence type="ECO:0000256" key="12">
    <source>
        <dbReference type="ARBA" id="ARBA00023185"/>
    </source>
</evidence>
<comment type="similarity">
    <text evidence="3">Belongs to the multicopper oxidase family.</text>
</comment>
<dbReference type="InterPro" id="IPR034285">
    <property type="entry name" value="CuRO_2_LCC"/>
</dbReference>
<dbReference type="GO" id="GO:0052716">
    <property type="term" value="F:hydroquinone:oxygen oxidoreductase activity"/>
    <property type="evidence" value="ECO:0007669"/>
    <property type="project" value="UniProtKB-EC"/>
</dbReference>
<accession>A0A314XUD1</accession>